<keyword evidence="5 6" id="KW-0961">Cell wall biogenesis/degradation</keyword>
<evidence type="ECO:0000256" key="3">
    <source>
        <dbReference type="ARBA" id="ARBA00022960"/>
    </source>
</evidence>
<comment type="subcellular location">
    <subcellularLocation>
        <location evidence="6">Cytoplasm</location>
    </subcellularLocation>
</comment>
<evidence type="ECO:0000259" key="7">
    <source>
        <dbReference type="PROSITE" id="PS51061"/>
    </source>
</evidence>
<dbReference type="AlphaFoldDB" id="A0A7T4F128"/>
<keyword evidence="1 6" id="KW-0963">Cytoplasm</keyword>
<dbReference type="RefSeq" id="WP_004839605.1">
    <property type="nucleotide sequence ID" value="NZ_CP066014.1"/>
</dbReference>
<dbReference type="InterPro" id="IPR001374">
    <property type="entry name" value="R3H_dom"/>
</dbReference>
<dbReference type="HAMAP" id="MF_00867">
    <property type="entry name" value="KhpB"/>
    <property type="match status" value="1"/>
</dbReference>
<evidence type="ECO:0000313" key="8">
    <source>
        <dbReference type="EMBL" id="QQB61887.1"/>
    </source>
</evidence>
<dbReference type="InterPro" id="IPR032782">
    <property type="entry name" value="KhpB_N"/>
</dbReference>
<gene>
    <name evidence="6" type="primary">khpB</name>
    <name evidence="6" type="synonym">eloR</name>
    <name evidence="8" type="ORF">I6H45_08795</name>
</gene>
<accession>A0A7T4F128</accession>
<dbReference type="GO" id="GO:0071555">
    <property type="term" value="P:cell wall organization"/>
    <property type="evidence" value="ECO:0007669"/>
    <property type="project" value="UniProtKB-KW"/>
</dbReference>
<dbReference type="Pfam" id="PF13083">
    <property type="entry name" value="KH_KhpA-B"/>
    <property type="match status" value="1"/>
</dbReference>
<dbReference type="GO" id="GO:0008360">
    <property type="term" value="P:regulation of cell shape"/>
    <property type="evidence" value="ECO:0007669"/>
    <property type="project" value="UniProtKB-KW"/>
</dbReference>
<organism evidence="8 9">
    <name type="scientific">Anaerococcus vaginalis</name>
    <dbReference type="NCBI Taxonomy" id="33037"/>
    <lineage>
        <taxon>Bacteria</taxon>
        <taxon>Bacillati</taxon>
        <taxon>Bacillota</taxon>
        <taxon>Tissierellia</taxon>
        <taxon>Tissierellales</taxon>
        <taxon>Peptoniphilaceae</taxon>
        <taxon>Anaerococcus</taxon>
    </lineage>
</organism>
<evidence type="ECO:0000256" key="5">
    <source>
        <dbReference type="ARBA" id="ARBA00023316"/>
    </source>
</evidence>
<dbReference type="InterPro" id="IPR034079">
    <property type="entry name" value="R3H_KhpB"/>
</dbReference>
<dbReference type="Pfam" id="PF01424">
    <property type="entry name" value="R3H"/>
    <property type="match status" value="1"/>
</dbReference>
<evidence type="ECO:0000313" key="9">
    <source>
        <dbReference type="Proteomes" id="UP000595276"/>
    </source>
</evidence>
<dbReference type="InterPro" id="IPR038247">
    <property type="entry name" value="Jag_N_dom_sf"/>
</dbReference>
<dbReference type="NCBIfam" id="NF041568">
    <property type="entry name" value="Jag_EloR"/>
    <property type="match status" value="1"/>
</dbReference>
<dbReference type="KEGG" id="avg:I6H45_08795"/>
<dbReference type="InterPro" id="IPR036867">
    <property type="entry name" value="R3H_dom_sf"/>
</dbReference>
<comment type="function">
    <text evidence="6">A probable RNA chaperone. Forms a complex with KhpA which binds to cellular RNA and controls its expression. Plays a role in peptidoglycan (PG) homeostasis and cell length regulation.</text>
</comment>
<keyword evidence="4 6" id="KW-0143">Chaperone</keyword>
<sequence length="289" mass="33719">MKRSIVKTAKTKDEAINEALKEINKSINEVDIEVIEEESTGFLGLIGQKDAVVKISYDEDINEGIDSLMKEIEEDSKKELEKEFDLEDLSEKIEEENSFEDELDEKENLDEINESFEDLIEEDFEEELEDSDQKEDEVSLYYKAKDLLEEILIQMHFEDVKVIGNLEDNIIKLDAKIDPKDTGIVIGKNGRTLDAIETVIRKIIKARSNKVKLNIDINNYKKRRDEKIVMLADKACKKVLKTRKSWNLKYMNSYERRLAHEQISKYDKLDSHSEGVEPKRYVVVDYKLD</sequence>
<comment type="similarity">
    <text evidence="6">Belongs to the KhpB RNA-binding protein family.</text>
</comment>
<dbReference type="SUPFAM" id="SSF82708">
    <property type="entry name" value="R3H domain"/>
    <property type="match status" value="1"/>
</dbReference>
<dbReference type="Gene3D" id="3.30.1370.50">
    <property type="entry name" value="R3H-like domain"/>
    <property type="match status" value="1"/>
</dbReference>
<dbReference type="GO" id="GO:0009252">
    <property type="term" value="P:peptidoglycan biosynthetic process"/>
    <property type="evidence" value="ECO:0007669"/>
    <property type="project" value="UniProtKB-UniRule"/>
</dbReference>
<comment type="domain">
    <text evidence="6">Has an N-terminal Jag-N domain and 2 RNA-binding domains (KH and R3H).</text>
</comment>
<dbReference type="GO" id="GO:0003723">
    <property type="term" value="F:RNA binding"/>
    <property type="evidence" value="ECO:0007669"/>
    <property type="project" value="UniProtKB-UniRule"/>
</dbReference>
<dbReference type="SMART" id="SM01245">
    <property type="entry name" value="Jag_N"/>
    <property type="match status" value="1"/>
</dbReference>
<evidence type="ECO:0000256" key="4">
    <source>
        <dbReference type="ARBA" id="ARBA00023186"/>
    </source>
</evidence>
<dbReference type="Gene3D" id="3.30.30.80">
    <property type="entry name" value="probable RNA-binding protein from clostridium symbiosum atcc 14940"/>
    <property type="match status" value="1"/>
</dbReference>
<proteinExistence type="inferred from homology"/>
<reference evidence="8 9" key="1">
    <citation type="submission" date="2020-12" db="EMBL/GenBank/DDBJ databases">
        <title>FDA dAtabase for Regulatory Grade micrObial Sequences (FDA-ARGOS): Supporting development and validation of Infectious Disease Dx tests.</title>
        <authorList>
            <person name="Sproer C."/>
            <person name="Gronow S."/>
            <person name="Severitt S."/>
            <person name="Schroder I."/>
            <person name="Tallon L."/>
            <person name="Sadzewicz L."/>
            <person name="Zhao X."/>
            <person name="Boylan J."/>
            <person name="Ott S."/>
            <person name="Bowen H."/>
            <person name="Vavikolanu K."/>
            <person name="Mehta A."/>
            <person name="Aluvathingal J."/>
            <person name="Nadendla S."/>
            <person name="Lowell S."/>
            <person name="Myers T."/>
            <person name="Yan Y."/>
            <person name="Sichtig H."/>
        </authorList>
    </citation>
    <scope>NUCLEOTIDE SEQUENCE [LARGE SCALE GENOMIC DNA]</scope>
    <source>
        <strain evidence="8 9">FDAARGOS_988</strain>
    </source>
</reference>
<dbReference type="Gene3D" id="3.30.300.20">
    <property type="match status" value="1"/>
</dbReference>
<dbReference type="EMBL" id="CP066014">
    <property type="protein sequence ID" value="QQB61887.1"/>
    <property type="molecule type" value="Genomic_DNA"/>
</dbReference>
<keyword evidence="3 6" id="KW-0133">Cell shape</keyword>
<dbReference type="GO" id="GO:0005737">
    <property type="term" value="C:cytoplasm"/>
    <property type="evidence" value="ECO:0007669"/>
    <property type="project" value="UniProtKB-SubCell"/>
</dbReference>
<protein>
    <recommendedName>
        <fullName evidence="6">RNA-binding protein KhpB</fullName>
    </recommendedName>
    <alternativeName>
        <fullName evidence="6">RNA-binding protein EloR</fullName>
    </alternativeName>
</protein>
<feature type="region of interest" description="Jag_N domain" evidence="6">
    <location>
        <begin position="6"/>
        <end position="56"/>
    </location>
</feature>
<evidence type="ECO:0000256" key="2">
    <source>
        <dbReference type="ARBA" id="ARBA00022884"/>
    </source>
</evidence>
<dbReference type="Proteomes" id="UP000595276">
    <property type="component" value="Chromosome"/>
</dbReference>
<dbReference type="InterPro" id="IPR039247">
    <property type="entry name" value="KhpB"/>
</dbReference>
<dbReference type="PROSITE" id="PS51061">
    <property type="entry name" value="R3H"/>
    <property type="match status" value="1"/>
</dbReference>
<dbReference type="InterPro" id="IPR015946">
    <property type="entry name" value="KH_dom-like_a/b"/>
</dbReference>
<dbReference type="PANTHER" id="PTHR35800:SF1">
    <property type="entry name" value="RNA-BINDING PROTEIN KHPB"/>
    <property type="match status" value="1"/>
</dbReference>
<name>A0A7T4F128_9FIRM</name>
<dbReference type="Pfam" id="PF14804">
    <property type="entry name" value="Jag_N"/>
    <property type="match status" value="1"/>
</dbReference>
<feature type="domain" description="R3H" evidence="7">
    <location>
        <begin position="222"/>
        <end position="288"/>
    </location>
</feature>
<dbReference type="CDD" id="cd02644">
    <property type="entry name" value="R3H_jag"/>
    <property type="match status" value="1"/>
</dbReference>
<dbReference type="GeneID" id="79022837"/>
<comment type="subunit">
    <text evidence="6">Forms a complex with KhpA.</text>
</comment>
<evidence type="ECO:0000256" key="6">
    <source>
        <dbReference type="HAMAP-Rule" id="MF_00867"/>
    </source>
</evidence>
<keyword evidence="2 6" id="KW-0694">RNA-binding</keyword>
<dbReference type="SMART" id="SM00393">
    <property type="entry name" value="R3H"/>
    <property type="match status" value="1"/>
</dbReference>
<evidence type="ECO:0000256" key="1">
    <source>
        <dbReference type="ARBA" id="ARBA00022490"/>
    </source>
</evidence>
<dbReference type="PANTHER" id="PTHR35800">
    <property type="entry name" value="PROTEIN JAG"/>
    <property type="match status" value="1"/>
</dbReference>